<evidence type="ECO:0000313" key="17">
    <source>
        <dbReference type="Proteomes" id="UP000316594"/>
    </source>
</evidence>
<evidence type="ECO:0000256" key="6">
    <source>
        <dbReference type="ARBA" id="ARBA00022852"/>
    </source>
</evidence>
<evidence type="ECO:0000313" key="16">
    <source>
        <dbReference type="Proteomes" id="UP000238153"/>
    </source>
</evidence>
<dbReference type="EMBL" id="PGWX01000145">
    <property type="protein sequence ID" value="PPJ77142.1"/>
    <property type="molecule type" value="Genomic_DNA"/>
</dbReference>
<evidence type="ECO:0000313" key="8">
    <source>
        <dbReference type="EMBL" id="MDT4285516.1"/>
    </source>
</evidence>
<evidence type="ECO:0000313" key="9">
    <source>
        <dbReference type="EMBL" id="PNN21408.1"/>
    </source>
</evidence>
<reference evidence="9 15" key="2">
    <citation type="submission" date="2017-12" db="EMBL/GenBank/DDBJ databases">
        <title>FDA dAtabase for Regulatory Grade micrObial Sequences (FDA-ARGOS): Supporting development and validation of Infectious Disease Dx tests.</title>
        <authorList>
            <person name="Hoffmann M."/>
            <person name="Allard M."/>
            <person name="Evans P."/>
            <person name="Brown E."/>
            <person name="Tallon L."/>
            <person name="Sadzewicz L."/>
            <person name="Sengamalay N."/>
            <person name="Ott S."/>
            <person name="Godinez A."/>
            <person name="Nagaraj S."/>
            <person name="Vavikolanu K."/>
            <person name="Aluvathingal J."/>
            <person name="Nadendla S."/>
            <person name="Sichtig H."/>
        </authorList>
    </citation>
    <scope>NUCLEOTIDE SEQUENCE [LARGE SCALE GENOMIC DNA]</scope>
    <source>
        <strain evidence="9 15">FDAARGOS_148</strain>
    </source>
</reference>
<accession>A0A2A1KD89</accession>
<evidence type="ECO:0000313" key="10">
    <source>
        <dbReference type="EMBL" id="PNN21410.1"/>
    </source>
</evidence>
<dbReference type="GO" id="GO:0031640">
    <property type="term" value="P:killing of cells of another organism"/>
    <property type="evidence" value="ECO:0007669"/>
    <property type="project" value="UniProtKB-KW"/>
</dbReference>
<dbReference type="GO" id="GO:0005576">
    <property type="term" value="C:extracellular region"/>
    <property type="evidence" value="ECO:0007669"/>
    <property type="project" value="UniProtKB-SubCell"/>
</dbReference>
<evidence type="ECO:0000313" key="18">
    <source>
        <dbReference type="Proteomes" id="UP001269271"/>
    </source>
</evidence>
<keyword evidence="3" id="KW-0964">Secreted</keyword>
<dbReference type="AlphaFoldDB" id="A0A2A1KD89"/>
<keyword evidence="5" id="KW-0354">Hemolysis</keyword>
<dbReference type="Proteomes" id="UP000316594">
    <property type="component" value="Unassembled WGS sequence"/>
</dbReference>
<comment type="subcellular location">
    <subcellularLocation>
        <location evidence="1">Secreted</location>
    </subcellularLocation>
</comment>
<dbReference type="EMBL" id="VJMP01000003">
    <property type="protein sequence ID" value="TRL78184.1"/>
    <property type="molecule type" value="Genomic_DNA"/>
</dbReference>
<dbReference type="EMBL" id="LORN02000015">
    <property type="protein sequence ID" value="PNN21408.1"/>
    <property type="molecule type" value="Genomic_DNA"/>
</dbReference>
<keyword evidence="7" id="KW-0843">Virulence</keyword>
<evidence type="ECO:0000313" key="14">
    <source>
        <dbReference type="EMBL" id="TRL78184.1"/>
    </source>
</evidence>
<dbReference type="RefSeq" id="WP_011276027.1">
    <property type="nucleotide sequence ID" value="NZ_BKAY01000002.1"/>
</dbReference>
<evidence type="ECO:0000313" key="12">
    <source>
        <dbReference type="EMBL" id="PPJ77144.1"/>
    </source>
</evidence>
<evidence type="ECO:0000313" key="15">
    <source>
        <dbReference type="Proteomes" id="UP000053523"/>
    </source>
</evidence>
<gene>
    <name evidence="9" type="ORF">AL503_011750</name>
    <name evidence="10" type="ORF">AL503_011760</name>
    <name evidence="11" type="ORF">CV019_01985</name>
    <name evidence="12" type="ORF">CV019_01995</name>
    <name evidence="13" type="ORF">FNL11_05540</name>
    <name evidence="14" type="ORF">FNL11_05550</name>
    <name evidence="8" type="ORF">RO950_00570</name>
</gene>
<evidence type="ECO:0000256" key="7">
    <source>
        <dbReference type="ARBA" id="ARBA00023026"/>
    </source>
</evidence>
<proteinExistence type="inferred from homology"/>
<evidence type="ECO:0000256" key="4">
    <source>
        <dbReference type="ARBA" id="ARBA00022656"/>
    </source>
</evidence>
<evidence type="ECO:0000256" key="2">
    <source>
        <dbReference type="ARBA" id="ARBA00006367"/>
    </source>
</evidence>
<dbReference type="KEGG" id="shh:ShL2_01677"/>
<sequence>MEKIANAVKSAIEAGQNQDWTKLGTSILDIVSNGVTELSKIFGF</sequence>
<dbReference type="Proteomes" id="UP000238153">
    <property type="component" value="Unassembled WGS sequence"/>
</dbReference>
<reference evidence="8 18" key="4">
    <citation type="submission" date="2023-08" db="EMBL/GenBank/DDBJ databases">
        <title>Genomic surveillance of Staphylococcus haemolyticus neonatal outbreak in southern France.</title>
        <authorList>
            <person name="Magnan C."/>
            <person name="Morsli M."/>
            <person name="Thiery B."/>
            <person name="Salipante F."/>
            <person name="Attar J."/>
            <person name="Massimo D.M."/>
            <person name="Ory J."/>
            <person name="Pantel A."/>
            <person name="Lavigne J.-P."/>
        </authorList>
    </citation>
    <scope>NUCLEOTIDE SEQUENCE [LARGE SCALE GENOMIC DNA]</scope>
    <source>
        <strain evidence="8 18">NSH026</strain>
    </source>
</reference>
<comment type="similarity">
    <text evidence="2">Belongs to the staphylococcal hemolytic protein family.</text>
</comment>
<dbReference type="Proteomes" id="UP000053523">
    <property type="component" value="Unassembled WGS sequence"/>
</dbReference>
<dbReference type="EMBL" id="VJMP01000003">
    <property type="protein sequence ID" value="TRL78182.1"/>
    <property type="molecule type" value="Genomic_DNA"/>
</dbReference>
<protein>
    <submittedName>
        <fullName evidence="12">Phenol-soluble modulin PSM-beta-2</fullName>
    </submittedName>
</protein>
<dbReference type="EMBL" id="PGWX01000145">
    <property type="protein sequence ID" value="PPJ77144.1"/>
    <property type="molecule type" value="Genomic_DNA"/>
</dbReference>
<reference evidence="12 16" key="1">
    <citation type="submission" date="2017-11" db="EMBL/GenBank/DDBJ databases">
        <authorList>
            <person name="Founou R.C."/>
            <person name="Founou L."/>
            <person name="Allam M."/>
            <person name="Ismail A."/>
            <person name="Essack S.Y."/>
        </authorList>
    </citation>
    <scope>NUCLEOTIDE SEQUENCE [LARGE SCALE GENOMIC DNA]</scope>
    <source>
        <strain evidence="12 16">G811N2B1</strain>
    </source>
</reference>
<dbReference type="GO" id="GO:0090729">
    <property type="term" value="F:toxin activity"/>
    <property type="evidence" value="ECO:0007669"/>
    <property type="project" value="UniProtKB-KW"/>
</dbReference>
<dbReference type="SMR" id="A0A2A1KD89"/>
<name>A0A2A1KD89_STAHA</name>
<dbReference type="EMBL" id="JAVSOO010000001">
    <property type="protein sequence ID" value="MDT4285516.1"/>
    <property type="molecule type" value="Genomic_DNA"/>
</dbReference>
<dbReference type="KEGG" id="shh:ShL2_01675"/>
<evidence type="ECO:0000256" key="1">
    <source>
        <dbReference type="ARBA" id="ARBA00004613"/>
    </source>
</evidence>
<dbReference type="InterPro" id="IPR008846">
    <property type="entry name" value="PSMbeta"/>
</dbReference>
<keyword evidence="6" id="KW-0204">Cytolysis</keyword>
<keyword evidence="4" id="KW-0800">Toxin</keyword>
<evidence type="ECO:0000256" key="5">
    <source>
        <dbReference type="ARBA" id="ARBA00022735"/>
    </source>
</evidence>
<dbReference type="EMBL" id="LORN02000015">
    <property type="protein sequence ID" value="PNN21410.1"/>
    <property type="molecule type" value="Genomic_DNA"/>
</dbReference>
<dbReference type="GeneID" id="93781122"/>
<reference evidence="13 17" key="3">
    <citation type="submission" date="2019-07" db="EMBL/GenBank/DDBJ databases">
        <title>Genome Sequencing and Assembly of Staphylococcus haemolyticus SDA2.</title>
        <authorList>
            <person name="Emmons C.B."/>
            <person name="Park C."/>
            <person name="Sevigny J.L."/>
            <person name="Andam C."/>
        </authorList>
    </citation>
    <scope>NUCLEOTIDE SEQUENCE [LARGE SCALE GENOMIC DNA]</scope>
    <source>
        <strain evidence="13 17">SDA2</strain>
    </source>
</reference>
<organism evidence="12 16">
    <name type="scientific">Staphylococcus haemolyticus</name>
    <dbReference type="NCBI Taxonomy" id="1283"/>
    <lineage>
        <taxon>Bacteria</taxon>
        <taxon>Bacillati</taxon>
        <taxon>Bacillota</taxon>
        <taxon>Bacilli</taxon>
        <taxon>Bacillales</taxon>
        <taxon>Staphylococcaceae</taxon>
        <taxon>Staphylococcus</taxon>
    </lineage>
</organism>
<evidence type="ECO:0000256" key="3">
    <source>
        <dbReference type="ARBA" id="ARBA00022525"/>
    </source>
</evidence>
<dbReference type="Pfam" id="PF05480">
    <property type="entry name" value="PSMbeta"/>
    <property type="match status" value="1"/>
</dbReference>
<evidence type="ECO:0000313" key="13">
    <source>
        <dbReference type="EMBL" id="TRL78182.1"/>
    </source>
</evidence>
<dbReference type="Proteomes" id="UP001269271">
    <property type="component" value="Unassembled WGS sequence"/>
</dbReference>
<evidence type="ECO:0000313" key="11">
    <source>
        <dbReference type="EMBL" id="PPJ77142.1"/>
    </source>
</evidence>
<comment type="caution">
    <text evidence="12">The sequence shown here is derived from an EMBL/GenBank/DDBJ whole genome shotgun (WGS) entry which is preliminary data.</text>
</comment>
<keyword evidence="18" id="KW-1185">Reference proteome</keyword>